<feature type="region of interest" description="Disordered" evidence="4">
    <location>
        <begin position="559"/>
        <end position="583"/>
    </location>
</feature>
<dbReference type="InterPro" id="IPR000717">
    <property type="entry name" value="PCI_dom"/>
</dbReference>
<keyword evidence="2" id="KW-0396">Initiation factor</keyword>
<dbReference type="InterPro" id="IPR058999">
    <property type="entry name" value="EIF3CL_C"/>
</dbReference>
<evidence type="ECO:0000256" key="2">
    <source>
        <dbReference type="ARBA" id="ARBA00022540"/>
    </source>
</evidence>
<sequence length="1020" mass="110488">MATSRFFATGDTSSEDESSASLGSDDDRVAPAAASTAAAAATSTAPAATANASAAAAGGLGRARFLADESDSDDEDHRRVVKSKETKKYEALTAKLRAIKNHVKINDWTAVQQDFEELNKRLERALTADVISGKRPPVPRVYIAALVLLEDAVAKVQADRPRLSKTNTKALNTTRQRLRKNNREHEADIAAFRESGADPWGSEGGDEEPATTAAAAATARPASSASELDASTSASSSSSSSSWASSSTESDEQESETDEDESGSEAESSASSTAGRARGARAARWLKSGSASSESESEASSEEISAAATAARRKRQERRARVAARRGRGDEDDEDEAFTGKAVTAAAVRAARRERAEDLTAAQLEERLGEVVAARGRKGTDRREQVEQIQWLTRGANSPAQLVRVLLHLVAAQFDLALQLGLMSREMYHEALNTAERLLAMAREHPDCVRTSTRDVAAAATDALGADEVSSREPVLVDLAALVERLNDELYRAWQLTNPYSAEYVERLKDEPRWMRLAAQVQRHYQFTCRDLQQAARVAARRVMHLYYKSSEVTRRMHEYRHRQPHGDAVGDAGGSDEEDASPEERFEALTVLVYRYGEERVKAETTLAHVYHLAVEDRFHEARDLLLMSHLQDNIAHSDAPLQVLYNRALAQLGLAAFRAGMVTEAHQCLADLCSPPQFFDPRTGTTTSSVTRIKELLAQGLSPQQQRHAAAASGSNSLDAERRRLVPFHLQIPTDLLEVVHLTAAMLLEVPLMAAVSARCAGVVDGGLSVTGGGIEIPSTAASPLANLNGSLLVSAQQQARQVSVSRAFQHFMRGALRGQLQGPPENTRDYVMAASRHLLKGDWRTCYRVLTAAKAWGLMEPSGSSGAGDAVPPFLQHLQRLVKEAALKTFLFTYAFCHDSLLIAPQLTEQFELEAPRIQAIVSRMISTEQLPARLHQPSGAVIMLRTEPSRLQRAALTWAEKLNQLVENNERLLDCHGSAVAVGNTALPPSRSGVGGMVNDIASGAIAARRADATTS</sequence>
<evidence type="ECO:0000313" key="6">
    <source>
        <dbReference type="EMBL" id="KAK4538678.1"/>
    </source>
</evidence>
<dbReference type="InterPro" id="IPR008905">
    <property type="entry name" value="EIF3C_N_dom"/>
</dbReference>
<dbReference type="InterPro" id="IPR027516">
    <property type="entry name" value="EIF3C"/>
</dbReference>
<dbReference type="AlphaFoldDB" id="A0AAV9J258"/>
<dbReference type="GO" id="GO:0003723">
    <property type="term" value="F:RNA binding"/>
    <property type="evidence" value="ECO:0007669"/>
    <property type="project" value="InterPro"/>
</dbReference>
<evidence type="ECO:0000256" key="1">
    <source>
        <dbReference type="ARBA" id="ARBA00022490"/>
    </source>
</evidence>
<dbReference type="GO" id="GO:0003743">
    <property type="term" value="F:translation initiation factor activity"/>
    <property type="evidence" value="ECO:0007669"/>
    <property type="project" value="UniProtKB-KW"/>
</dbReference>
<evidence type="ECO:0000259" key="5">
    <source>
        <dbReference type="SMART" id="SM00088"/>
    </source>
</evidence>
<feature type="compositionally biased region" description="Basic residues" evidence="4">
    <location>
        <begin position="311"/>
        <end position="326"/>
    </location>
</feature>
<dbReference type="PANTHER" id="PTHR13937:SF0">
    <property type="entry name" value="EUKARYOTIC TRANSLATION INITIATION FACTOR 3 SUBUNIT C-RELATED"/>
    <property type="match status" value="1"/>
</dbReference>
<keyword evidence="1" id="KW-0963">Cytoplasm</keyword>
<keyword evidence="7" id="KW-1185">Reference proteome</keyword>
<proteinExistence type="predicted"/>
<accession>A0AAV9J258</accession>
<gene>
    <name evidence="6" type="ORF">CDCA_CDCA19G4703</name>
</gene>
<protein>
    <recommendedName>
        <fullName evidence="5">PCI domain-containing protein</fullName>
    </recommendedName>
</protein>
<evidence type="ECO:0000256" key="4">
    <source>
        <dbReference type="SAM" id="MobiDB-lite"/>
    </source>
</evidence>
<feature type="compositionally biased region" description="Polar residues" evidence="4">
    <location>
        <begin position="164"/>
        <end position="175"/>
    </location>
</feature>
<dbReference type="Proteomes" id="UP001301350">
    <property type="component" value="Unassembled WGS sequence"/>
</dbReference>
<feature type="region of interest" description="Disordered" evidence="4">
    <location>
        <begin position="1"/>
        <end position="30"/>
    </location>
</feature>
<feature type="region of interest" description="Disordered" evidence="4">
    <location>
        <begin position="158"/>
        <end position="336"/>
    </location>
</feature>
<evidence type="ECO:0000313" key="7">
    <source>
        <dbReference type="Proteomes" id="UP001301350"/>
    </source>
</evidence>
<dbReference type="GO" id="GO:0031369">
    <property type="term" value="F:translation initiation factor binding"/>
    <property type="evidence" value="ECO:0007669"/>
    <property type="project" value="InterPro"/>
</dbReference>
<feature type="compositionally biased region" description="Acidic residues" evidence="4">
    <location>
        <begin position="249"/>
        <end position="264"/>
    </location>
</feature>
<reference evidence="6 7" key="1">
    <citation type="submission" date="2022-07" db="EMBL/GenBank/DDBJ databases">
        <title>Genome-wide signatures of adaptation to extreme environments.</title>
        <authorList>
            <person name="Cho C.H."/>
            <person name="Yoon H.S."/>
        </authorList>
    </citation>
    <scope>NUCLEOTIDE SEQUENCE [LARGE SCALE GENOMIC DNA]</scope>
    <source>
        <strain evidence="6 7">DBV 063 E5</strain>
    </source>
</reference>
<dbReference type="SMART" id="SM00088">
    <property type="entry name" value="PINT"/>
    <property type="match status" value="1"/>
</dbReference>
<keyword evidence="3" id="KW-0648">Protein biosynthesis</keyword>
<dbReference type="Pfam" id="PF26569">
    <property type="entry name" value="EIF3CL_C"/>
    <property type="match status" value="1"/>
</dbReference>
<feature type="compositionally biased region" description="Low complexity" evidence="4">
    <location>
        <begin position="265"/>
        <end position="294"/>
    </location>
</feature>
<dbReference type="Pfam" id="PF05470">
    <property type="entry name" value="eIF-3c_N"/>
    <property type="match status" value="1"/>
</dbReference>
<dbReference type="EMBL" id="JANCYW010000019">
    <property type="protein sequence ID" value="KAK4538678.1"/>
    <property type="molecule type" value="Genomic_DNA"/>
</dbReference>
<dbReference type="GO" id="GO:0005852">
    <property type="term" value="C:eukaryotic translation initiation factor 3 complex"/>
    <property type="evidence" value="ECO:0007669"/>
    <property type="project" value="InterPro"/>
</dbReference>
<feature type="compositionally biased region" description="Low complexity" evidence="4">
    <location>
        <begin position="210"/>
        <end position="248"/>
    </location>
</feature>
<organism evidence="6 7">
    <name type="scientific">Cyanidium caldarium</name>
    <name type="common">Red alga</name>
    <dbReference type="NCBI Taxonomy" id="2771"/>
    <lineage>
        <taxon>Eukaryota</taxon>
        <taxon>Rhodophyta</taxon>
        <taxon>Bangiophyceae</taxon>
        <taxon>Cyanidiales</taxon>
        <taxon>Cyanidiaceae</taxon>
        <taxon>Cyanidium</taxon>
    </lineage>
</organism>
<feature type="domain" description="PCI" evidence="5">
    <location>
        <begin position="879"/>
        <end position="969"/>
    </location>
</feature>
<evidence type="ECO:0000256" key="3">
    <source>
        <dbReference type="ARBA" id="ARBA00022917"/>
    </source>
</evidence>
<dbReference type="PANTHER" id="PTHR13937">
    <property type="entry name" value="EUKARYOTIC TRANSLATION INITATION FACTOR 3, SUBUNIT 8 EIF3S8 -RELATED"/>
    <property type="match status" value="1"/>
</dbReference>
<comment type="caution">
    <text evidence="6">The sequence shown here is derived from an EMBL/GenBank/DDBJ whole genome shotgun (WGS) entry which is preliminary data.</text>
</comment>
<name>A0AAV9J258_CYACA</name>